<dbReference type="EMBL" id="FUWG01000008">
    <property type="protein sequence ID" value="SJZ42334.1"/>
    <property type="molecule type" value="Genomic_DNA"/>
</dbReference>
<gene>
    <name evidence="3" type="ORF">SAMN02745149_01193</name>
</gene>
<dbReference type="AlphaFoldDB" id="A0A1T4KIV8"/>
<dbReference type="InterPro" id="IPR027824">
    <property type="entry name" value="DUF4469"/>
</dbReference>
<evidence type="ECO:0000259" key="1">
    <source>
        <dbReference type="Pfam" id="PF14734"/>
    </source>
</evidence>
<sequence length="237" mass="25653">MLNIKTTKNVLVTDESKDGFCFRSSCSQALKTAKLAKEMADWNSSFTEADYLGMFSVMETIVVKYLAKGYSVELPFGTLRANATGTCANIQDGFTLGTGNHTLGFLFTASAAAAASVKEKLEYKQIPPDITGEAKIYRVTVLKGDASESTELSASEGKILRIHGRNLSFNMEDAEQGVFLENENGLSRMENYARRGTNIVDFTVPASLAAGSYSISIVTKPGNKYFTANIDSEITVA</sequence>
<dbReference type="GeneID" id="78316492"/>
<feature type="domain" description="Bvu-2165-like IHF-HU-like DNA-binding" evidence="2">
    <location>
        <begin position="2"/>
        <end position="115"/>
    </location>
</feature>
<dbReference type="Proteomes" id="UP000190423">
    <property type="component" value="Unassembled WGS sequence"/>
</dbReference>
<evidence type="ECO:0000313" key="4">
    <source>
        <dbReference type="Proteomes" id="UP000190423"/>
    </source>
</evidence>
<evidence type="ECO:0000313" key="3">
    <source>
        <dbReference type="EMBL" id="SJZ42334.1"/>
    </source>
</evidence>
<dbReference type="InterPro" id="IPR049893">
    <property type="entry name" value="Bvu_2165-like_IHF-HU-DNA_bdg"/>
</dbReference>
<dbReference type="RefSeq" id="WP_078933105.1">
    <property type="nucleotide sequence ID" value="NZ_FUWG01000008.1"/>
</dbReference>
<protein>
    <submittedName>
        <fullName evidence="3">Uncharacterized protein</fullName>
    </submittedName>
</protein>
<dbReference type="Pfam" id="PF14734">
    <property type="entry name" value="DUF4469"/>
    <property type="match status" value="1"/>
</dbReference>
<feature type="domain" description="DUF4469" evidence="1">
    <location>
        <begin position="146"/>
        <end position="223"/>
    </location>
</feature>
<dbReference type="Pfam" id="PF14848">
    <property type="entry name" value="HU-DNA_bdg"/>
    <property type="match status" value="1"/>
</dbReference>
<organism evidence="3 4">
    <name type="scientific">Treponema porcinum</name>
    <dbReference type="NCBI Taxonomy" id="261392"/>
    <lineage>
        <taxon>Bacteria</taxon>
        <taxon>Pseudomonadati</taxon>
        <taxon>Spirochaetota</taxon>
        <taxon>Spirochaetia</taxon>
        <taxon>Spirochaetales</taxon>
        <taxon>Treponemataceae</taxon>
        <taxon>Treponema</taxon>
    </lineage>
</organism>
<reference evidence="3 4" key="1">
    <citation type="submission" date="2017-02" db="EMBL/GenBank/DDBJ databases">
        <authorList>
            <person name="Peterson S.W."/>
        </authorList>
    </citation>
    <scope>NUCLEOTIDE SEQUENCE [LARGE SCALE GENOMIC DNA]</scope>
    <source>
        <strain evidence="3 4">ATCC BAA-908</strain>
    </source>
</reference>
<keyword evidence="4" id="KW-1185">Reference proteome</keyword>
<name>A0A1T4KIV8_TREPO</name>
<evidence type="ECO:0000259" key="2">
    <source>
        <dbReference type="Pfam" id="PF14848"/>
    </source>
</evidence>
<dbReference type="OrthoDB" id="361383at2"/>
<accession>A0A1T4KIV8</accession>
<proteinExistence type="predicted"/>
<dbReference type="Gene3D" id="2.70.50.70">
    <property type="match status" value="1"/>
</dbReference>